<dbReference type="GO" id="GO:0097367">
    <property type="term" value="F:carbohydrate derivative binding"/>
    <property type="evidence" value="ECO:0007669"/>
    <property type="project" value="InterPro"/>
</dbReference>
<organism evidence="2 3">
    <name type="scientific">Gordonia rhizosphera NBRC 16068</name>
    <dbReference type="NCBI Taxonomy" id="1108045"/>
    <lineage>
        <taxon>Bacteria</taxon>
        <taxon>Bacillati</taxon>
        <taxon>Actinomycetota</taxon>
        <taxon>Actinomycetes</taxon>
        <taxon>Mycobacteriales</taxon>
        <taxon>Gordoniaceae</taxon>
        <taxon>Gordonia</taxon>
    </lineage>
</organism>
<protein>
    <recommendedName>
        <fullName evidence="4">Bifunctional glucose-6-phosphate/mannose-6-phosphate isomerase C-terminal domain-containing protein</fullName>
    </recommendedName>
</protein>
<dbReference type="RefSeq" id="WP_006334317.1">
    <property type="nucleotide sequence ID" value="NZ_BAHC01000123.1"/>
</dbReference>
<keyword evidence="3" id="KW-1185">Reference proteome</keyword>
<sequence length="377" mass="38906">MRTGSPDLDDVEELIAADVDGLLPAVALAGAQVRSVGEAQREGVLEPLGHLRPRSVVIVCGAAGAASPAAQLVIAVISTRIDVPIVYAPALPGWIGPLDVVVLAGDDAGDMVLADAAARAVRRRAEVVVAAPIEGPLRDALAGNGMDLSPRVPVDPRFRFVGFVAALLAVFTSLAAVRFTGQVPDMAELADALDEEAAANRPAGESFHNRAKLLAARLDGLQLVWVGDTAGTSVVAGQAAHTLVALAGVISAVAEIGDVVRMVRDWSERTGSTPTDSIFYDPQIDGPAPAGPPRVVVATTAGREWYVRRRLEGIGDLDVLTGDGDATGSDAAGSGPSVTPAREDLGGDSPGDLTRLLQLLLRIEMAAVYLRLIGTRA</sequence>
<name>K6V4H3_9ACTN</name>
<proteinExistence type="predicted"/>
<dbReference type="OrthoDB" id="4772742at2"/>
<feature type="region of interest" description="Disordered" evidence="1">
    <location>
        <begin position="325"/>
        <end position="349"/>
    </location>
</feature>
<evidence type="ECO:0008006" key="4">
    <source>
        <dbReference type="Google" id="ProtNLM"/>
    </source>
</evidence>
<evidence type="ECO:0000313" key="2">
    <source>
        <dbReference type="EMBL" id="GAB91063.1"/>
    </source>
</evidence>
<dbReference type="EMBL" id="BAHC01000123">
    <property type="protein sequence ID" value="GAB91063.1"/>
    <property type="molecule type" value="Genomic_DNA"/>
</dbReference>
<gene>
    <name evidence="2" type="ORF">GORHZ_123_00070</name>
</gene>
<dbReference type="AlphaFoldDB" id="K6V4H3"/>
<dbReference type="InterPro" id="IPR046348">
    <property type="entry name" value="SIS_dom_sf"/>
</dbReference>
<dbReference type="eggNOG" id="COG1737">
    <property type="taxonomic scope" value="Bacteria"/>
</dbReference>
<feature type="compositionally biased region" description="Low complexity" evidence="1">
    <location>
        <begin position="325"/>
        <end position="335"/>
    </location>
</feature>
<dbReference type="STRING" id="1108045.GORHZ_123_00070"/>
<accession>K6V4H3</accession>
<evidence type="ECO:0000256" key="1">
    <source>
        <dbReference type="SAM" id="MobiDB-lite"/>
    </source>
</evidence>
<dbReference type="GO" id="GO:1901135">
    <property type="term" value="P:carbohydrate derivative metabolic process"/>
    <property type="evidence" value="ECO:0007669"/>
    <property type="project" value="InterPro"/>
</dbReference>
<dbReference type="SUPFAM" id="SSF53697">
    <property type="entry name" value="SIS domain"/>
    <property type="match status" value="1"/>
</dbReference>
<dbReference type="Proteomes" id="UP000008363">
    <property type="component" value="Unassembled WGS sequence"/>
</dbReference>
<reference evidence="2 3" key="1">
    <citation type="submission" date="2012-08" db="EMBL/GenBank/DDBJ databases">
        <title>Whole genome shotgun sequence of Gordonia rhizosphera NBRC 16068.</title>
        <authorList>
            <person name="Takarada H."/>
            <person name="Isaki S."/>
            <person name="Hosoyama A."/>
            <person name="Tsuchikane K."/>
            <person name="Katsumata H."/>
            <person name="Baba S."/>
            <person name="Ohji S."/>
            <person name="Yamazaki S."/>
            <person name="Fujita N."/>
        </authorList>
    </citation>
    <scope>NUCLEOTIDE SEQUENCE [LARGE SCALE GENOMIC DNA]</scope>
    <source>
        <strain evidence="2 3">NBRC 16068</strain>
    </source>
</reference>
<evidence type="ECO:0000313" key="3">
    <source>
        <dbReference type="Proteomes" id="UP000008363"/>
    </source>
</evidence>
<comment type="caution">
    <text evidence="2">The sequence shown here is derived from an EMBL/GenBank/DDBJ whole genome shotgun (WGS) entry which is preliminary data.</text>
</comment>